<name>A0A248VYR8_9BURK</name>
<keyword evidence="1" id="KW-0614">Plasmid</keyword>
<gene>
    <name evidence="1" type="ORF">CJU94_36335</name>
</gene>
<dbReference type="AlphaFoldDB" id="A0A248VYR8"/>
<sequence length="118" mass="12952">MDTLPHIRGIDQNALQAMSLDDAAVTLPAPLVRQLIDALHFYGHGLNKERVVLRRVDSDTRVAGLEADPSWISDRPVSSDSRMYREDGTRARAATSALAEHLGERYQAIVDLVSSKAA</sequence>
<proteinExistence type="predicted"/>
<accession>A0A248VYR8</accession>
<geneLocation type="plasmid" evidence="1 2">
    <name>pBN2</name>
</geneLocation>
<reference evidence="1 2" key="1">
    <citation type="submission" date="2017-08" db="EMBL/GenBank/DDBJ databases">
        <title>Identification and genetic characteristics of simultaneous BTEX- and naphthalene-degrading Paraburkholderia sp. BN5 isolated from petroleum-contaminated soil.</title>
        <authorList>
            <person name="Lee Y."/>
            <person name="Jeon C.O."/>
        </authorList>
    </citation>
    <scope>NUCLEOTIDE SEQUENCE [LARGE SCALE GENOMIC DNA]</scope>
    <source>
        <strain evidence="1 2">BN5</strain>
        <plasmid evidence="1 2">pBN2</plasmid>
    </source>
</reference>
<evidence type="ECO:0000313" key="2">
    <source>
        <dbReference type="Proteomes" id="UP000215158"/>
    </source>
</evidence>
<organism evidence="1 2">
    <name type="scientific">Paraburkholderia aromaticivorans</name>
    <dbReference type="NCBI Taxonomy" id="2026199"/>
    <lineage>
        <taxon>Bacteria</taxon>
        <taxon>Pseudomonadati</taxon>
        <taxon>Pseudomonadota</taxon>
        <taxon>Betaproteobacteria</taxon>
        <taxon>Burkholderiales</taxon>
        <taxon>Burkholderiaceae</taxon>
        <taxon>Paraburkholderia</taxon>
    </lineage>
</organism>
<protein>
    <submittedName>
        <fullName evidence="1">Uncharacterized protein</fullName>
    </submittedName>
</protein>
<keyword evidence="2" id="KW-1185">Reference proteome</keyword>
<evidence type="ECO:0000313" key="1">
    <source>
        <dbReference type="EMBL" id="ASW03672.1"/>
    </source>
</evidence>
<dbReference type="Proteomes" id="UP000215158">
    <property type="component" value="Plasmid pBN2"/>
</dbReference>
<dbReference type="EMBL" id="CP022992">
    <property type="protein sequence ID" value="ASW03672.1"/>
    <property type="molecule type" value="Genomic_DNA"/>
</dbReference>
<dbReference type="KEGG" id="parb:CJU94_36335"/>
<dbReference type="RefSeq" id="WP_095423486.1">
    <property type="nucleotide sequence ID" value="NZ_CP022992.1"/>
</dbReference>